<dbReference type="Gene3D" id="3.40.50.10330">
    <property type="entry name" value="Probable inorganic polyphosphate/atp-NAD kinase, domain 1"/>
    <property type="match status" value="1"/>
</dbReference>
<gene>
    <name evidence="12" type="ORF">DNH61_00140</name>
</gene>
<dbReference type="Pfam" id="PF19279">
    <property type="entry name" value="YegS_C"/>
    <property type="match status" value="1"/>
</dbReference>
<keyword evidence="6 12" id="KW-0418">Kinase</keyword>
<evidence type="ECO:0000256" key="4">
    <source>
        <dbReference type="ARBA" id="ARBA00022679"/>
    </source>
</evidence>
<dbReference type="Pfam" id="PF00781">
    <property type="entry name" value="DAGK_cat"/>
    <property type="match status" value="1"/>
</dbReference>
<comment type="cofactor">
    <cofactor evidence="1">
        <name>Mg(2+)</name>
        <dbReference type="ChEBI" id="CHEBI:18420"/>
    </cofactor>
</comment>
<keyword evidence="3" id="KW-0444">Lipid biosynthesis</keyword>
<evidence type="ECO:0000256" key="8">
    <source>
        <dbReference type="ARBA" id="ARBA00023098"/>
    </source>
</evidence>
<dbReference type="SMART" id="SM00046">
    <property type="entry name" value="DAGKc"/>
    <property type="match status" value="1"/>
</dbReference>
<dbReference type="InterPro" id="IPR050187">
    <property type="entry name" value="Lipid_Phosphate_FormReg"/>
</dbReference>
<dbReference type="OrthoDB" id="142078at2"/>
<keyword evidence="13" id="KW-1185">Reference proteome</keyword>
<comment type="similarity">
    <text evidence="2">Belongs to the diacylglycerol/lipid kinase family.</text>
</comment>
<evidence type="ECO:0000256" key="6">
    <source>
        <dbReference type="ARBA" id="ARBA00022777"/>
    </source>
</evidence>
<keyword evidence="5" id="KW-0547">Nucleotide-binding</keyword>
<feature type="domain" description="DAGKc" evidence="11">
    <location>
        <begin position="3"/>
        <end position="134"/>
    </location>
</feature>
<sequence>METAYGKAAVIYNGHAGQSALQERLGVTASVIAPGVGELTLLQTEGPGDAERLCRERAMEFDLLLTLGGDGTVHECINGLAALQSPPPFGILPSGTCNDFARSLGLPLNLEDAARLVLDTEPVPIDIGEANGRYFSNFFGVGLITAASENIDEGLKSQFGKLSYFLSSLQVLNSAESFAYRLVTDEEERSGEAVMILAFNGRSIGTNTLPLEEAGLQDGLLDIFVVREAGLALLFEVLSRRDPSAWKQEGGNIDYFQSAKVTLATQQPMKADMDGEIYMNTPAVLRTHCRQLRIFKPAAG</sequence>
<dbReference type="Proteomes" id="UP000249522">
    <property type="component" value="Unassembled WGS sequence"/>
</dbReference>
<dbReference type="RefSeq" id="WP_111144842.1">
    <property type="nucleotide sequence ID" value="NZ_QKRB01000006.1"/>
</dbReference>
<evidence type="ECO:0000256" key="7">
    <source>
        <dbReference type="ARBA" id="ARBA00022840"/>
    </source>
</evidence>
<evidence type="ECO:0000313" key="12">
    <source>
        <dbReference type="EMBL" id="PZD97879.1"/>
    </source>
</evidence>
<comment type="caution">
    <text evidence="12">The sequence shown here is derived from an EMBL/GenBank/DDBJ whole genome shotgun (WGS) entry which is preliminary data.</text>
</comment>
<dbReference type="InterPro" id="IPR017438">
    <property type="entry name" value="ATP-NAD_kinase_N"/>
</dbReference>
<evidence type="ECO:0000256" key="2">
    <source>
        <dbReference type="ARBA" id="ARBA00005983"/>
    </source>
</evidence>
<evidence type="ECO:0000256" key="3">
    <source>
        <dbReference type="ARBA" id="ARBA00022516"/>
    </source>
</evidence>
<reference evidence="12 13" key="1">
    <citation type="submission" date="2018-06" db="EMBL/GenBank/DDBJ databases">
        <title>Paenibacillus imtechensis sp. nov.</title>
        <authorList>
            <person name="Pinnaka A.K."/>
            <person name="Singh H."/>
            <person name="Kaur M."/>
        </authorList>
    </citation>
    <scope>NUCLEOTIDE SEQUENCE [LARGE SCALE GENOMIC DNA]</scope>
    <source>
        <strain evidence="12 13">SMB1</strain>
    </source>
</reference>
<evidence type="ECO:0000259" key="11">
    <source>
        <dbReference type="PROSITE" id="PS50146"/>
    </source>
</evidence>
<keyword evidence="8" id="KW-0443">Lipid metabolism</keyword>
<dbReference type="SUPFAM" id="SSF111331">
    <property type="entry name" value="NAD kinase/diacylglycerol kinase-like"/>
    <property type="match status" value="1"/>
</dbReference>
<dbReference type="NCBIfam" id="TIGR00147">
    <property type="entry name" value="YegS/Rv2252/BmrU family lipid kinase"/>
    <property type="match status" value="1"/>
</dbReference>
<dbReference type="GO" id="GO:0008654">
    <property type="term" value="P:phospholipid biosynthetic process"/>
    <property type="evidence" value="ECO:0007669"/>
    <property type="project" value="UniProtKB-KW"/>
</dbReference>
<dbReference type="GO" id="GO:0005524">
    <property type="term" value="F:ATP binding"/>
    <property type="evidence" value="ECO:0007669"/>
    <property type="project" value="UniProtKB-KW"/>
</dbReference>
<dbReference type="InterPro" id="IPR045540">
    <property type="entry name" value="YegS/DAGK_C"/>
</dbReference>
<keyword evidence="4" id="KW-0808">Transferase</keyword>
<dbReference type="InterPro" id="IPR001206">
    <property type="entry name" value="Diacylglycerol_kinase_cat_dom"/>
</dbReference>
<keyword evidence="9" id="KW-0594">Phospholipid biosynthesis</keyword>
<protein>
    <submittedName>
        <fullName evidence="12">Diacylglycerol kinase family lipid kinase</fullName>
    </submittedName>
</protein>
<name>A0A2W1LGQ4_9BACL</name>
<dbReference type="InterPro" id="IPR016064">
    <property type="entry name" value="NAD/diacylglycerol_kinase_sf"/>
</dbReference>
<dbReference type="EMBL" id="QKRB01000006">
    <property type="protein sequence ID" value="PZD97879.1"/>
    <property type="molecule type" value="Genomic_DNA"/>
</dbReference>
<keyword evidence="10" id="KW-1208">Phospholipid metabolism</keyword>
<dbReference type="Gene3D" id="2.60.200.40">
    <property type="match status" value="1"/>
</dbReference>
<dbReference type="PANTHER" id="PTHR12358:SF107">
    <property type="entry name" value="LIPID KINASE BMRU-RELATED"/>
    <property type="match status" value="1"/>
</dbReference>
<evidence type="ECO:0000313" key="13">
    <source>
        <dbReference type="Proteomes" id="UP000249522"/>
    </source>
</evidence>
<proteinExistence type="inferred from homology"/>
<dbReference type="PANTHER" id="PTHR12358">
    <property type="entry name" value="SPHINGOSINE KINASE"/>
    <property type="match status" value="1"/>
</dbReference>
<evidence type="ECO:0000256" key="1">
    <source>
        <dbReference type="ARBA" id="ARBA00001946"/>
    </source>
</evidence>
<keyword evidence="7" id="KW-0067">ATP-binding</keyword>
<evidence type="ECO:0000256" key="5">
    <source>
        <dbReference type="ARBA" id="ARBA00022741"/>
    </source>
</evidence>
<dbReference type="PROSITE" id="PS50146">
    <property type="entry name" value="DAGK"/>
    <property type="match status" value="1"/>
</dbReference>
<organism evidence="12 13">
    <name type="scientific">Paenibacillus sambharensis</name>
    <dbReference type="NCBI Taxonomy" id="1803190"/>
    <lineage>
        <taxon>Bacteria</taxon>
        <taxon>Bacillati</taxon>
        <taxon>Bacillota</taxon>
        <taxon>Bacilli</taxon>
        <taxon>Bacillales</taxon>
        <taxon>Paenibacillaceae</taxon>
        <taxon>Paenibacillus</taxon>
    </lineage>
</organism>
<dbReference type="InterPro" id="IPR005218">
    <property type="entry name" value="Diacylglycerol/lipid_kinase"/>
</dbReference>
<dbReference type="GO" id="GO:0005886">
    <property type="term" value="C:plasma membrane"/>
    <property type="evidence" value="ECO:0007669"/>
    <property type="project" value="TreeGrafter"/>
</dbReference>
<evidence type="ECO:0000256" key="9">
    <source>
        <dbReference type="ARBA" id="ARBA00023209"/>
    </source>
</evidence>
<evidence type="ECO:0000256" key="10">
    <source>
        <dbReference type="ARBA" id="ARBA00023264"/>
    </source>
</evidence>
<accession>A0A2W1LGQ4</accession>
<dbReference type="AlphaFoldDB" id="A0A2W1LGQ4"/>
<dbReference type="GO" id="GO:0004143">
    <property type="term" value="F:ATP-dependent diacylglycerol kinase activity"/>
    <property type="evidence" value="ECO:0007669"/>
    <property type="project" value="TreeGrafter"/>
</dbReference>